<proteinExistence type="predicted"/>
<reference evidence="1 2" key="1">
    <citation type="submission" date="2020-07" db="EMBL/GenBank/DDBJ databases">
        <title>Sequencing the genomes of 1000 actinobacteria strains.</title>
        <authorList>
            <person name="Klenk H.-P."/>
        </authorList>
    </citation>
    <scope>NUCLEOTIDE SEQUENCE [LARGE SCALE GENOMIC DNA]</scope>
    <source>
        <strain evidence="1 2">DSM 44065</strain>
    </source>
</reference>
<comment type="caution">
    <text evidence="1">The sequence shown here is derived from an EMBL/GenBank/DDBJ whole genome shotgun (WGS) entry which is preliminary data.</text>
</comment>
<protein>
    <submittedName>
        <fullName evidence="1">Uncharacterized protein</fullName>
    </submittedName>
</protein>
<dbReference type="RefSeq" id="WP_179723501.1">
    <property type="nucleotide sequence ID" value="NZ_BAABFH010000001.1"/>
</dbReference>
<dbReference type="AlphaFoldDB" id="A0A853ALM2"/>
<name>A0A853ALM2_9PSEU</name>
<evidence type="ECO:0000313" key="2">
    <source>
        <dbReference type="Proteomes" id="UP000587002"/>
    </source>
</evidence>
<dbReference type="Proteomes" id="UP000587002">
    <property type="component" value="Unassembled WGS sequence"/>
</dbReference>
<dbReference type="EMBL" id="JACCFJ010000001">
    <property type="protein sequence ID" value="NYI85624.1"/>
    <property type="molecule type" value="Genomic_DNA"/>
</dbReference>
<organism evidence="1 2">
    <name type="scientific">Saccharopolyspora hordei</name>
    <dbReference type="NCBI Taxonomy" id="1838"/>
    <lineage>
        <taxon>Bacteria</taxon>
        <taxon>Bacillati</taxon>
        <taxon>Actinomycetota</taxon>
        <taxon>Actinomycetes</taxon>
        <taxon>Pseudonocardiales</taxon>
        <taxon>Pseudonocardiaceae</taxon>
        <taxon>Saccharopolyspora</taxon>
    </lineage>
</organism>
<evidence type="ECO:0000313" key="1">
    <source>
        <dbReference type="EMBL" id="NYI85624.1"/>
    </source>
</evidence>
<gene>
    <name evidence="1" type="ORF">HNR68_004254</name>
</gene>
<sequence length="119" mass="13237">MGRAESHPLEGVHAARDAIDNAATRQRRLDLVQEDWPAYGSALAGVLQSLEHLTSTLVEQIEQVDRAELFARASQDYPQEALDLRHLNQVLASAVVDARSYWSESQHAHEDTVTDHPGE</sequence>
<keyword evidence="2" id="KW-1185">Reference proteome</keyword>
<accession>A0A853ALM2</accession>